<accession>A0ABU4AU43</accession>
<evidence type="ECO:0000313" key="3">
    <source>
        <dbReference type="Proteomes" id="UP001185899"/>
    </source>
</evidence>
<evidence type="ECO:0000256" key="1">
    <source>
        <dbReference type="SAM" id="MobiDB-lite"/>
    </source>
</evidence>
<dbReference type="RefSeq" id="WP_317547373.1">
    <property type="nucleotide sequence ID" value="NZ_JAWLKE010000002.1"/>
</dbReference>
<feature type="compositionally biased region" description="Basic and acidic residues" evidence="1">
    <location>
        <begin position="67"/>
        <end position="89"/>
    </location>
</feature>
<protein>
    <submittedName>
        <fullName evidence="2">Uncharacterized protein</fullName>
    </submittedName>
</protein>
<sequence length="89" mass="9831">MSTDSGWRRELHRIRDEHRIAMGRAAETLSRAQAPAVDRGGRISAEVSGADSDVEPGSGSVLQPAHLDQREPPPHVETEPDERPRSWLV</sequence>
<name>A0ABU4AU43_9NOCA</name>
<reference evidence="2 3" key="1">
    <citation type="submission" date="2023-10" db="EMBL/GenBank/DDBJ databases">
        <title>Development of a sustainable strategy for remediation of hydrocarbon-contaminated territories based on the waste exchange concept.</title>
        <authorList>
            <person name="Krivoruchko A."/>
        </authorList>
    </citation>
    <scope>NUCLEOTIDE SEQUENCE [LARGE SCALE GENOMIC DNA]</scope>
    <source>
        <strain evidence="2 3">IEGM 1322</strain>
    </source>
</reference>
<feature type="region of interest" description="Disordered" evidence="1">
    <location>
        <begin position="45"/>
        <end position="89"/>
    </location>
</feature>
<dbReference type="EMBL" id="JAWLKE010000002">
    <property type="protein sequence ID" value="MDV6229728.1"/>
    <property type="molecule type" value="Genomic_DNA"/>
</dbReference>
<gene>
    <name evidence="2" type="ORF">R3P95_04150</name>
</gene>
<proteinExistence type="predicted"/>
<evidence type="ECO:0000313" key="2">
    <source>
        <dbReference type="EMBL" id="MDV6229728.1"/>
    </source>
</evidence>
<comment type="caution">
    <text evidence="2">The sequence shown here is derived from an EMBL/GenBank/DDBJ whole genome shotgun (WGS) entry which is preliminary data.</text>
</comment>
<keyword evidence="3" id="KW-1185">Reference proteome</keyword>
<dbReference type="Proteomes" id="UP001185899">
    <property type="component" value="Unassembled WGS sequence"/>
</dbReference>
<organism evidence="2 3">
    <name type="scientific">Rhodococcus cercidiphylli</name>
    <dbReference type="NCBI Taxonomy" id="489916"/>
    <lineage>
        <taxon>Bacteria</taxon>
        <taxon>Bacillati</taxon>
        <taxon>Actinomycetota</taxon>
        <taxon>Actinomycetes</taxon>
        <taxon>Mycobacteriales</taxon>
        <taxon>Nocardiaceae</taxon>
        <taxon>Rhodococcus</taxon>
    </lineage>
</organism>